<protein>
    <submittedName>
        <fullName evidence="1">Uncharacterized protein</fullName>
    </submittedName>
</protein>
<dbReference type="AlphaFoldDB" id="A0A2C9KPF1"/>
<gene>
    <name evidence="1" type="primary">106067712</name>
</gene>
<dbReference type="GO" id="GO:0003676">
    <property type="term" value="F:nucleic acid binding"/>
    <property type="evidence" value="ECO:0007669"/>
    <property type="project" value="InterPro"/>
</dbReference>
<evidence type="ECO:0000313" key="2">
    <source>
        <dbReference type="Proteomes" id="UP000076420"/>
    </source>
</evidence>
<dbReference type="SUPFAM" id="SSF53098">
    <property type="entry name" value="Ribonuclease H-like"/>
    <property type="match status" value="1"/>
</dbReference>
<name>A0A2C9KPF1_BIOGL</name>
<dbReference type="KEGG" id="bgt:106067712"/>
<sequence length="159" mass="17980">MAQDIAKSPHVAHASYIVWPADLMRAGYGPSMRLAYRLAIEAVRYAVRPYCPLACIDGSIPWYPHHSYMLPRADATVKVVSIASCYGKSVQVKAMHAIHKLYPEYGFDSHHGYYCKQHHDAIVKYGMIIGVHRFGVIARMPAFQAHKLTKHPTPYERSV</sequence>
<proteinExistence type="predicted"/>
<dbReference type="Proteomes" id="UP000076420">
    <property type="component" value="Unassembled WGS sequence"/>
</dbReference>
<dbReference type="EnsemblMetazoa" id="BGLB022080-RA">
    <property type="protein sequence ID" value="BGLB022080-PA"/>
    <property type="gene ID" value="BGLB022080"/>
</dbReference>
<dbReference type="Gene3D" id="3.30.420.10">
    <property type="entry name" value="Ribonuclease H-like superfamily/Ribonuclease H"/>
    <property type="match status" value="1"/>
</dbReference>
<organism evidence="1 2">
    <name type="scientific">Biomphalaria glabrata</name>
    <name type="common">Bloodfluke planorb</name>
    <name type="synonym">Freshwater snail</name>
    <dbReference type="NCBI Taxonomy" id="6526"/>
    <lineage>
        <taxon>Eukaryota</taxon>
        <taxon>Metazoa</taxon>
        <taxon>Spiralia</taxon>
        <taxon>Lophotrochozoa</taxon>
        <taxon>Mollusca</taxon>
        <taxon>Gastropoda</taxon>
        <taxon>Heterobranchia</taxon>
        <taxon>Euthyneura</taxon>
        <taxon>Panpulmonata</taxon>
        <taxon>Hygrophila</taxon>
        <taxon>Lymnaeoidea</taxon>
        <taxon>Planorbidae</taxon>
        <taxon>Biomphalaria</taxon>
    </lineage>
</organism>
<dbReference type="VEuPathDB" id="VectorBase:BGLB022080"/>
<dbReference type="InterPro" id="IPR012337">
    <property type="entry name" value="RNaseH-like_sf"/>
</dbReference>
<dbReference type="InterPro" id="IPR036397">
    <property type="entry name" value="RNaseH_sf"/>
</dbReference>
<reference evidence="1" key="1">
    <citation type="submission" date="2020-05" db="UniProtKB">
        <authorList>
            <consortium name="EnsemblMetazoa"/>
        </authorList>
    </citation>
    <scope>IDENTIFICATION</scope>
    <source>
        <strain evidence="1">BB02</strain>
    </source>
</reference>
<accession>A0A2C9KPF1</accession>
<evidence type="ECO:0000313" key="1">
    <source>
        <dbReference type="EnsemblMetazoa" id="BGLB022080-PA"/>
    </source>
</evidence>